<dbReference type="EMBL" id="CM039435">
    <property type="protein sequence ID" value="KAI4318119.1"/>
    <property type="molecule type" value="Genomic_DNA"/>
</dbReference>
<organism evidence="1 2">
    <name type="scientific">Bauhinia variegata</name>
    <name type="common">Purple orchid tree</name>
    <name type="synonym">Phanera variegata</name>
    <dbReference type="NCBI Taxonomy" id="167791"/>
    <lineage>
        <taxon>Eukaryota</taxon>
        <taxon>Viridiplantae</taxon>
        <taxon>Streptophyta</taxon>
        <taxon>Embryophyta</taxon>
        <taxon>Tracheophyta</taxon>
        <taxon>Spermatophyta</taxon>
        <taxon>Magnoliopsida</taxon>
        <taxon>eudicotyledons</taxon>
        <taxon>Gunneridae</taxon>
        <taxon>Pentapetalae</taxon>
        <taxon>rosids</taxon>
        <taxon>fabids</taxon>
        <taxon>Fabales</taxon>
        <taxon>Fabaceae</taxon>
        <taxon>Cercidoideae</taxon>
        <taxon>Cercideae</taxon>
        <taxon>Bauhiniinae</taxon>
        <taxon>Bauhinia</taxon>
    </lineage>
</organism>
<name>A0ACB9M1R5_BAUVA</name>
<reference evidence="1 2" key="1">
    <citation type="journal article" date="2022" name="DNA Res.">
        <title>Chromosomal-level genome assembly of the orchid tree Bauhinia variegata (Leguminosae; Cercidoideae) supports the allotetraploid origin hypothesis of Bauhinia.</title>
        <authorList>
            <person name="Zhong Y."/>
            <person name="Chen Y."/>
            <person name="Zheng D."/>
            <person name="Pang J."/>
            <person name="Liu Y."/>
            <person name="Luo S."/>
            <person name="Meng S."/>
            <person name="Qian L."/>
            <person name="Wei D."/>
            <person name="Dai S."/>
            <person name="Zhou R."/>
        </authorList>
    </citation>
    <scope>NUCLEOTIDE SEQUENCE [LARGE SCALE GENOMIC DNA]</scope>
    <source>
        <strain evidence="1">BV-YZ2020</strain>
    </source>
</reference>
<gene>
    <name evidence="1" type="ORF">L6164_025928</name>
</gene>
<comment type="caution">
    <text evidence="1">The sequence shown here is derived from an EMBL/GenBank/DDBJ whole genome shotgun (WGS) entry which is preliminary data.</text>
</comment>
<keyword evidence="2" id="KW-1185">Reference proteome</keyword>
<accession>A0ACB9M1R5</accession>
<evidence type="ECO:0000313" key="1">
    <source>
        <dbReference type="EMBL" id="KAI4318119.1"/>
    </source>
</evidence>
<proteinExistence type="predicted"/>
<sequence length="220" mass="25250">MYWPFQFLLLRPSLASALGDESLMFFEVLCHQRWLKCTQNWLNPNEYKIQEVFDEFQANDAVINEISGAMTSMTNQAIQEGNRMFSIESILLIFVGNLDANVTDDHLRQVFGQHGELVHVKIPAGKQCGFVQFANRSLQPRGLAKTLCGSPLYIALEIMQLQKYDAKNTQADLWSVGAILFQLVTGRIPFTENNQYRLMPVLTFYTYRLIEAKDVVFKLQ</sequence>
<protein>
    <submittedName>
        <fullName evidence="1">Uncharacterized protein</fullName>
    </submittedName>
</protein>
<evidence type="ECO:0000313" key="2">
    <source>
        <dbReference type="Proteomes" id="UP000828941"/>
    </source>
</evidence>
<dbReference type="Proteomes" id="UP000828941">
    <property type="component" value="Chromosome 10"/>
</dbReference>